<protein>
    <submittedName>
        <fullName evidence="1">Uncharacterized protein</fullName>
    </submittedName>
</protein>
<comment type="caution">
    <text evidence="1">The sequence shown here is derived from an EMBL/GenBank/DDBJ whole genome shotgun (WGS) entry which is preliminary data.</text>
</comment>
<organism evidence="1 2">
    <name type="scientific">Liparis tanakae</name>
    <name type="common">Tanaka's snailfish</name>
    <dbReference type="NCBI Taxonomy" id="230148"/>
    <lineage>
        <taxon>Eukaryota</taxon>
        <taxon>Metazoa</taxon>
        <taxon>Chordata</taxon>
        <taxon>Craniata</taxon>
        <taxon>Vertebrata</taxon>
        <taxon>Euteleostomi</taxon>
        <taxon>Actinopterygii</taxon>
        <taxon>Neopterygii</taxon>
        <taxon>Teleostei</taxon>
        <taxon>Neoteleostei</taxon>
        <taxon>Acanthomorphata</taxon>
        <taxon>Eupercaria</taxon>
        <taxon>Perciformes</taxon>
        <taxon>Cottioidei</taxon>
        <taxon>Cottales</taxon>
        <taxon>Liparidae</taxon>
        <taxon>Liparis</taxon>
    </lineage>
</organism>
<proteinExistence type="predicted"/>
<sequence length="172" mass="19849">MWSCYICPVSLDGFALMASADQSRWINKSLAEEWLRRDRGGVGWKRQVFVSDWFRAGGDYRDADWSRALDSGDNNKRGILWAIDTSPPHHAPSSSPPYSSCYTYGSNLILEESITHCNDDDDHYRSDAQRDDEKIVVDTRNREVIWEMDEEGVVFKFAAKRVTRERQGQDMC</sequence>
<gene>
    <name evidence="1" type="ORF">EYF80_018462</name>
</gene>
<dbReference type="Proteomes" id="UP000314294">
    <property type="component" value="Unassembled WGS sequence"/>
</dbReference>
<accession>A0A4Z2I258</accession>
<reference evidence="1 2" key="1">
    <citation type="submission" date="2019-03" db="EMBL/GenBank/DDBJ databases">
        <title>First draft genome of Liparis tanakae, snailfish: a comprehensive survey of snailfish specific genes.</title>
        <authorList>
            <person name="Kim W."/>
            <person name="Song I."/>
            <person name="Jeong J.-H."/>
            <person name="Kim D."/>
            <person name="Kim S."/>
            <person name="Ryu S."/>
            <person name="Song J.Y."/>
            <person name="Lee S.K."/>
        </authorList>
    </citation>
    <scope>NUCLEOTIDE SEQUENCE [LARGE SCALE GENOMIC DNA]</scope>
    <source>
        <tissue evidence="1">Muscle</tissue>
    </source>
</reference>
<dbReference type="AlphaFoldDB" id="A0A4Z2I258"/>
<keyword evidence="2" id="KW-1185">Reference proteome</keyword>
<evidence type="ECO:0000313" key="1">
    <source>
        <dbReference type="EMBL" id="TNN71384.1"/>
    </source>
</evidence>
<name>A0A4Z2I258_9TELE</name>
<evidence type="ECO:0000313" key="2">
    <source>
        <dbReference type="Proteomes" id="UP000314294"/>
    </source>
</evidence>
<dbReference type="EMBL" id="SRLO01000151">
    <property type="protein sequence ID" value="TNN71384.1"/>
    <property type="molecule type" value="Genomic_DNA"/>
</dbReference>